<dbReference type="AlphaFoldDB" id="A0AAU8LUZ8"/>
<evidence type="ECO:0000313" key="1">
    <source>
        <dbReference type="EMBL" id="XCN72896.1"/>
    </source>
</evidence>
<name>A0AAU8LUZ8_9BACT</name>
<organism evidence="1">
    <name type="scientific">Candidatus Electrothrix aestuarii</name>
    <dbReference type="NCBI Taxonomy" id="3062594"/>
    <lineage>
        <taxon>Bacteria</taxon>
        <taxon>Pseudomonadati</taxon>
        <taxon>Thermodesulfobacteriota</taxon>
        <taxon>Desulfobulbia</taxon>
        <taxon>Desulfobulbales</taxon>
        <taxon>Desulfobulbaceae</taxon>
        <taxon>Candidatus Electrothrix</taxon>
    </lineage>
</organism>
<accession>A0AAU8LUZ8</accession>
<reference evidence="1" key="2">
    <citation type="submission" date="2024-06" db="EMBL/GenBank/DDBJ databases">
        <authorList>
            <person name="Plum-Jensen L.E."/>
            <person name="Schramm A."/>
            <person name="Marshall I.P.G."/>
        </authorList>
    </citation>
    <scope>NUCLEOTIDE SEQUENCE</scope>
    <source>
        <strain evidence="1">Rat1</strain>
    </source>
</reference>
<dbReference type="EMBL" id="CP159373">
    <property type="protein sequence ID" value="XCN72896.1"/>
    <property type="molecule type" value="Genomic_DNA"/>
</dbReference>
<proteinExistence type="predicted"/>
<dbReference type="KEGG" id="eaj:Q3M24_21880"/>
<protein>
    <submittedName>
        <fullName evidence="1">Uncharacterized protein</fullName>
    </submittedName>
</protein>
<reference evidence="1" key="1">
    <citation type="journal article" date="2024" name="Syst. Appl. Microbiol.">
        <title>First single-strain enrichments of Electrothrix cable bacteria, description of E. aestuarii sp. nov. and E. rattekaaiensis sp. nov., and proposal of a cable bacteria taxonomy following the rules of the SeqCode.</title>
        <authorList>
            <person name="Plum-Jensen L.E."/>
            <person name="Schramm A."/>
            <person name="Marshall I.P.G."/>
        </authorList>
    </citation>
    <scope>NUCLEOTIDE SEQUENCE</scope>
    <source>
        <strain evidence="1">Rat1</strain>
    </source>
</reference>
<gene>
    <name evidence="1" type="ORF">Q3M24_21880</name>
</gene>
<sequence>MEHYIRYFINRENRIESINDVWRSFAAKNGGEKLMNEMVLYRDISKFIACDRCQELYYMLLESIRASKKAIGFSFRCDSPETRRYMKMEMVPLEQGKVQFTSYLEREEARESLALLDLSTERTEEFVTICSWCKRIKTGDITWVDTEEAVEKMALFHKERLPKLSHGVCPVCYELLIKKIS</sequence>